<gene>
    <name evidence="1" type="ORF">E5A73_06835</name>
</gene>
<evidence type="ECO:0000313" key="1">
    <source>
        <dbReference type="EMBL" id="TGX55135.1"/>
    </source>
</evidence>
<dbReference type="SUPFAM" id="SSF89372">
    <property type="entry name" value="Fucose-specific lectin"/>
    <property type="match status" value="1"/>
</dbReference>
<dbReference type="OrthoDB" id="7567452at2"/>
<dbReference type="EMBL" id="SRXT01000002">
    <property type="protein sequence ID" value="TGX55135.1"/>
    <property type="molecule type" value="Genomic_DNA"/>
</dbReference>
<dbReference type="AlphaFoldDB" id="A0A4S1XGL0"/>
<name>A0A4S1XGL0_9SPHN</name>
<dbReference type="RefSeq" id="WP_135963029.1">
    <property type="nucleotide sequence ID" value="NZ_SRXT01000002.1"/>
</dbReference>
<dbReference type="Proteomes" id="UP000306147">
    <property type="component" value="Unassembled WGS sequence"/>
</dbReference>
<keyword evidence="2" id="KW-1185">Reference proteome</keyword>
<evidence type="ECO:0000313" key="2">
    <source>
        <dbReference type="Proteomes" id="UP000306147"/>
    </source>
</evidence>
<dbReference type="InterPro" id="IPR012475">
    <property type="entry name" value="Fungal_lectin"/>
</dbReference>
<dbReference type="GO" id="GO:0030246">
    <property type="term" value="F:carbohydrate binding"/>
    <property type="evidence" value="ECO:0007669"/>
    <property type="project" value="UniProtKB-KW"/>
</dbReference>
<organism evidence="1 2">
    <name type="scientific">Sphingomonas gei</name>
    <dbReference type="NCBI Taxonomy" id="1395960"/>
    <lineage>
        <taxon>Bacteria</taxon>
        <taxon>Pseudomonadati</taxon>
        <taxon>Pseudomonadota</taxon>
        <taxon>Alphaproteobacteria</taxon>
        <taxon>Sphingomonadales</taxon>
        <taxon>Sphingomonadaceae</taxon>
        <taxon>Sphingomonas</taxon>
    </lineage>
</organism>
<protein>
    <submittedName>
        <fullName evidence="1">Fucose-binding lectin protein</fullName>
    </submittedName>
</protein>
<proteinExistence type="predicted"/>
<dbReference type="Pfam" id="PF07938">
    <property type="entry name" value="Fungal_lectin"/>
    <property type="match status" value="1"/>
</dbReference>
<accession>A0A4S1XGL0</accession>
<sequence>MADNPNYPIGTAAVNWFDSSSQLHIRVYSTDGYTITERCADGQGWTTGFSMPGSAVSATCWNDSAGEHIRVYATLDDTTTEWCFDPGSNWTKGEYTPS</sequence>
<comment type="caution">
    <text evidence="1">The sequence shown here is derived from an EMBL/GenBank/DDBJ whole genome shotgun (WGS) entry which is preliminary data.</text>
</comment>
<dbReference type="Gene3D" id="2.40.128.190">
    <property type="match status" value="1"/>
</dbReference>
<keyword evidence="1" id="KW-0430">Lectin</keyword>
<reference evidence="1 2" key="1">
    <citation type="submission" date="2019-04" db="EMBL/GenBank/DDBJ databases">
        <title>Sphingomonas psychrotolerans sp. nov., isolated from soil in the Tianshan Mountains, Xinjiang, China.</title>
        <authorList>
            <person name="Luo Y."/>
            <person name="Sheng H."/>
        </authorList>
    </citation>
    <scope>NUCLEOTIDE SEQUENCE [LARGE SCALE GENOMIC DNA]</scope>
    <source>
        <strain evidence="1 2">ZFGT-11</strain>
    </source>
</reference>